<proteinExistence type="predicted"/>
<comment type="caution">
    <text evidence="2">The sequence shown here is derived from an EMBL/GenBank/DDBJ whole genome shotgun (WGS) entry which is preliminary data.</text>
</comment>
<feature type="compositionally biased region" description="Basic and acidic residues" evidence="1">
    <location>
        <begin position="1"/>
        <end position="11"/>
    </location>
</feature>
<dbReference type="RefSeq" id="WP_170160192.1">
    <property type="nucleotide sequence ID" value="NZ_JAANMQ010000004.1"/>
</dbReference>
<gene>
    <name evidence="2" type="ORF">DFR40_1927</name>
</gene>
<dbReference type="Proteomes" id="UP000270626">
    <property type="component" value="Unassembled WGS sequence"/>
</dbReference>
<evidence type="ECO:0000313" key="3">
    <source>
        <dbReference type="Proteomes" id="UP000270626"/>
    </source>
</evidence>
<sequence length="56" mass="6714">MSQQDRTERRRVDRRRQPVGSPPFLTANGLVPIERRARVDRRFSWFRELVLDFDGA</sequence>
<keyword evidence="3" id="KW-1185">Reference proteome</keyword>
<evidence type="ECO:0000256" key="1">
    <source>
        <dbReference type="SAM" id="MobiDB-lite"/>
    </source>
</evidence>
<reference evidence="2 3" key="1">
    <citation type="submission" date="2018-10" db="EMBL/GenBank/DDBJ databases">
        <title>Genomic Encyclopedia of Type Strains, Phase IV (KMG-IV): sequencing the most valuable type-strain genomes for metagenomic binning, comparative biology and taxonomic classification.</title>
        <authorList>
            <person name="Goeker M."/>
        </authorList>
    </citation>
    <scope>NUCLEOTIDE SEQUENCE [LARGE SCALE GENOMIC DNA]</scope>
    <source>
        <strain evidence="2 3">DSM 23841</strain>
    </source>
</reference>
<protein>
    <submittedName>
        <fullName evidence="2">Uncharacterized protein</fullName>
    </submittedName>
</protein>
<evidence type="ECO:0000313" key="2">
    <source>
        <dbReference type="EMBL" id="RKT58897.1"/>
    </source>
</evidence>
<dbReference type="AlphaFoldDB" id="A0A495WCF8"/>
<feature type="region of interest" description="Disordered" evidence="1">
    <location>
        <begin position="1"/>
        <end position="24"/>
    </location>
</feature>
<accession>A0A495WCF8</accession>
<name>A0A495WCF8_9RHOO</name>
<dbReference type="EMBL" id="RBXP01000014">
    <property type="protein sequence ID" value="RKT58897.1"/>
    <property type="molecule type" value="Genomic_DNA"/>
</dbReference>
<organism evidence="2 3">
    <name type="scientific">Azonexus fungiphilus</name>
    <dbReference type="NCBI Taxonomy" id="146940"/>
    <lineage>
        <taxon>Bacteria</taxon>
        <taxon>Pseudomonadati</taxon>
        <taxon>Pseudomonadota</taxon>
        <taxon>Betaproteobacteria</taxon>
        <taxon>Rhodocyclales</taxon>
        <taxon>Azonexaceae</taxon>
        <taxon>Azonexus</taxon>
    </lineage>
</organism>